<evidence type="ECO:0000259" key="2">
    <source>
        <dbReference type="Pfam" id="PF13568"/>
    </source>
</evidence>
<reference evidence="4" key="1">
    <citation type="submission" date="2023-05" db="EMBL/GenBank/DDBJ databases">
        <authorList>
            <person name="Zhang X."/>
        </authorList>
    </citation>
    <scope>NUCLEOTIDE SEQUENCE</scope>
    <source>
        <strain evidence="4">BD1B2-1</strain>
    </source>
</reference>
<sequence>MKNLFAIKQQAFKHLTFSLLALLSVSTYSYAQEADGVKFGIKGGLNLSNFYKTEVGDEKIKPGFNAGVFLKAPIAGEVLSIQPEVLYTLVGSETEYSNFLQGSGKYRFNLGYIQVPILLMVNLGPLNIHAGPYAAFLTNVNIKDVDDDGSIDGVTELNKDKFNSIDYGLAGGLGFDLKGATLGFRYNYGLREVGKDGGISLNGSTNASRLLRDSKNSVFQIYVGFGF</sequence>
<name>A0AAE3UIW3_9BACT</name>
<dbReference type="Pfam" id="PF13568">
    <property type="entry name" value="OMP_b-brl_2"/>
    <property type="match status" value="1"/>
</dbReference>
<dbReference type="InterPro" id="IPR025665">
    <property type="entry name" value="Beta-barrel_OMP_2"/>
</dbReference>
<dbReference type="AlphaFoldDB" id="A0AAE3UIW3"/>
<gene>
    <name evidence="3" type="ORF">QNI22_02045</name>
    <name evidence="4" type="ORF">QNI22_34935</name>
</gene>
<evidence type="ECO:0000313" key="5">
    <source>
        <dbReference type="Proteomes" id="UP001232063"/>
    </source>
</evidence>
<keyword evidence="5" id="KW-1185">Reference proteome</keyword>
<feature type="chain" id="PRO_5042443148" evidence="1">
    <location>
        <begin position="32"/>
        <end position="227"/>
    </location>
</feature>
<proteinExistence type="predicted"/>
<dbReference type="EMBL" id="JASJOU010000019">
    <property type="protein sequence ID" value="MDJ1505906.1"/>
    <property type="molecule type" value="Genomic_DNA"/>
</dbReference>
<feature type="domain" description="Outer membrane protein beta-barrel" evidence="2">
    <location>
        <begin position="31"/>
        <end position="192"/>
    </location>
</feature>
<comment type="caution">
    <text evidence="4">The sequence shown here is derived from an EMBL/GenBank/DDBJ whole genome shotgun (WGS) entry which is preliminary data.</text>
</comment>
<protein>
    <submittedName>
        <fullName evidence="4">Porin family protein</fullName>
    </submittedName>
</protein>
<dbReference type="Proteomes" id="UP001232063">
    <property type="component" value="Unassembled WGS sequence"/>
</dbReference>
<accession>A0AAE3UIW3</accession>
<dbReference type="RefSeq" id="WP_314035720.1">
    <property type="nucleotide sequence ID" value="NZ_JASJOU010000001.1"/>
</dbReference>
<evidence type="ECO:0000256" key="1">
    <source>
        <dbReference type="SAM" id="SignalP"/>
    </source>
</evidence>
<evidence type="ECO:0000313" key="4">
    <source>
        <dbReference type="EMBL" id="MDJ1505906.1"/>
    </source>
</evidence>
<organism evidence="4 5">
    <name type="scientific">Xanthocytophaga agilis</name>
    <dbReference type="NCBI Taxonomy" id="3048010"/>
    <lineage>
        <taxon>Bacteria</taxon>
        <taxon>Pseudomonadati</taxon>
        <taxon>Bacteroidota</taxon>
        <taxon>Cytophagia</taxon>
        <taxon>Cytophagales</taxon>
        <taxon>Rhodocytophagaceae</taxon>
        <taxon>Xanthocytophaga</taxon>
    </lineage>
</organism>
<evidence type="ECO:0000313" key="3">
    <source>
        <dbReference type="EMBL" id="MDJ1499406.1"/>
    </source>
</evidence>
<dbReference type="EMBL" id="JASJOU010000001">
    <property type="protein sequence ID" value="MDJ1499406.1"/>
    <property type="molecule type" value="Genomic_DNA"/>
</dbReference>
<feature type="signal peptide" evidence="1">
    <location>
        <begin position="1"/>
        <end position="31"/>
    </location>
</feature>
<keyword evidence="1" id="KW-0732">Signal</keyword>